<dbReference type="GO" id="GO:0000160">
    <property type="term" value="P:phosphorelay signal transduction system"/>
    <property type="evidence" value="ECO:0007669"/>
    <property type="project" value="InterPro"/>
</dbReference>
<sequence length="163" mass="17776">MLPATHITYASETRIPLLSANLNNIQGVSSPSPSILAVDDSLTIRKIVETALRCEGYVTITFPDGVAAFRWLAEVSCPPPKIVLLDIELPKMDGYAIARALKAKPTLESTTIITMNRRNGIIDRLKGRLAGAEDHLPKPFTAEELVEIVHRYLGNTTDALVGK</sequence>
<dbReference type="AlphaFoldDB" id="A0A4V0Z0N0"/>
<keyword evidence="5" id="KW-1185">Reference proteome</keyword>
<dbReference type="SUPFAM" id="SSF52172">
    <property type="entry name" value="CheY-like"/>
    <property type="match status" value="1"/>
</dbReference>
<reference evidence="4 5" key="1">
    <citation type="submission" date="2019-01" db="EMBL/GenBank/DDBJ databases">
        <title>Ktedonosporobacter rubrisoli SCAWS-G2.</title>
        <authorList>
            <person name="Huang Y."/>
            <person name="Yan B."/>
        </authorList>
    </citation>
    <scope>NUCLEOTIDE SEQUENCE [LARGE SCALE GENOMIC DNA]</scope>
    <source>
        <strain evidence="4 5">SCAWS-G2</strain>
    </source>
</reference>
<evidence type="ECO:0000256" key="1">
    <source>
        <dbReference type="ARBA" id="ARBA00022553"/>
    </source>
</evidence>
<dbReference type="Gene3D" id="3.40.50.2300">
    <property type="match status" value="1"/>
</dbReference>
<dbReference type="EMBL" id="CP035758">
    <property type="protein sequence ID" value="QBD83791.1"/>
    <property type="molecule type" value="Genomic_DNA"/>
</dbReference>
<dbReference type="SMART" id="SM00448">
    <property type="entry name" value="REC"/>
    <property type="match status" value="1"/>
</dbReference>
<dbReference type="OrthoDB" id="9790669at2"/>
<dbReference type="InterPro" id="IPR050595">
    <property type="entry name" value="Bact_response_regulator"/>
</dbReference>
<gene>
    <name evidence="4" type="ORF">EPA93_45360</name>
</gene>
<dbReference type="PANTHER" id="PTHR44591">
    <property type="entry name" value="STRESS RESPONSE REGULATOR PROTEIN 1"/>
    <property type="match status" value="1"/>
</dbReference>
<dbReference type="PANTHER" id="PTHR44591:SF3">
    <property type="entry name" value="RESPONSE REGULATORY DOMAIN-CONTAINING PROTEIN"/>
    <property type="match status" value="1"/>
</dbReference>
<dbReference type="Proteomes" id="UP000290365">
    <property type="component" value="Chromosome"/>
</dbReference>
<dbReference type="KEGG" id="kbs:EPA93_45360"/>
<dbReference type="InterPro" id="IPR001789">
    <property type="entry name" value="Sig_transdc_resp-reg_receiver"/>
</dbReference>
<evidence type="ECO:0000259" key="3">
    <source>
        <dbReference type="PROSITE" id="PS50110"/>
    </source>
</evidence>
<accession>A0A4V0Z0N0</accession>
<name>A0A4V0Z0N0_KTERU</name>
<evidence type="ECO:0000256" key="2">
    <source>
        <dbReference type="PROSITE-ProRule" id="PRU00169"/>
    </source>
</evidence>
<dbReference type="PROSITE" id="PS50110">
    <property type="entry name" value="RESPONSE_REGULATORY"/>
    <property type="match status" value="1"/>
</dbReference>
<keyword evidence="1 2" id="KW-0597">Phosphoprotein</keyword>
<feature type="domain" description="Response regulatory" evidence="3">
    <location>
        <begin position="34"/>
        <end position="153"/>
    </location>
</feature>
<dbReference type="Pfam" id="PF00072">
    <property type="entry name" value="Response_reg"/>
    <property type="match status" value="1"/>
</dbReference>
<organism evidence="4 5">
    <name type="scientific">Ktedonosporobacter rubrisoli</name>
    <dbReference type="NCBI Taxonomy" id="2509675"/>
    <lineage>
        <taxon>Bacteria</taxon>
        <taxon>Bacillati</taxon>
        <taxon>Chloroflexota</taxon>
        <taxon>Ktedonobacteria</taxon>
        <taxon>Ktedonobacterales</taxon>
        <taxon>Ktedonosporobacteraceae</taxon>
        <taxon>Ktedonosporobacter</taxon>
    </lineage>
</organism>
<evidence type="ECO:0000313" key="4">
    <source>
        <dbReference type="EMBL" id="QBD83791.1"/>
    </source>
</evidence>
<protein>
    <submittedName>
        <fullName evidence="4">Response regulator</fullName>
    </submittedName>
</protein>
<proteinExistence type="predicted"/>
<feature type="modified residue" description="4-aspartylphosphate" evidence="2">
    <location>
        <position position="86"/>
    </location>
</feature>
<evidence type="ECO:0000313" key="5">
    <source>
        <dbReference type="Proteomes" id="UP000290365"/>
    </source>
</evidence>
<dbReference type="InterPro" id="IPR011006">
    <property type="entry name" value="CheY-like_superfamily"/>
</dbReference>